<dbReference type="HOGENOM" id="CLU_108834_0_0_7"/>
<dbReference type="AlphaFoldDB" id="W4ME39"/>
<dbReference type="GO" id="GO:0008270">
    <property type="term" value="F:zinc ion binding"/>
    <property type="evidence" value="ECO:0007669"/>
    <property type="project" value="InterPro"/>
</dbReference>
<evidence type="ECO:0000313" key="2">
    <source>
        <dbReference type="EMBL" id="ETX07882.1"/>
    </source>
</evidence>
<dbReference type="Pfam" id="PF01844">
    <property type="entry name" value="HNH"/>
    <property type="match status" value="1"/>
</dbReference>
<organism evidence="2 3">
    <name type="scientific">Candidatus Entotheonella gemina</name>
    <dbReference type="NCBI Taxonomy" id="1429439"/>
    <lineage>
        <taxon>Bacteria</taxon>
        <taxon>Pseudomonadati</taxon>
        <taxon>Nitrospinota/Tectimicrobiota group</taxon>
        <taxon>Candidatus Tectimicrobiota</taxon>
        <taxon>Candidatus Entotheonellia</taxon>
        <taxon>Candidatus Entotheonellales</taxon>
        <taxon>Candidatus Entotheonellaceae</taxon>
        <taxon>Candidatus Entotheonella</taxon>
    </lineage>
</organism>
<sequence>MTREQWFIKEGIFQTDHFVPQSISPEDRLNYDNLLYACVRCNEAKKNLLVPDPCEVAIHAYLHVDADGVIYAAHSNAERLIEILRLNSRSLVRYRRQIIKTMRLLENHNHALFVEWMKYPDDLPDLARLRPPFGNTRPTGIWQSYFAQREHGELPETY</sequence>
<accession>W4ME39</accession>
<comment type="caution">
    <text evidence="2">The sequence shown here is derived from an EMBL/GenBank/DDBJ whole genome shotgun (WGS) entry which is preliminary data.</text>
</comment>
<evidence type="ECO:0000259" key="1">
    <source>
        <dbReference type="Pfam" id="PF01844"/>
    </source>
</evidence>
<feature type="domain" description="HNH" evidence="1">
    <location>
        <begin position="12"/>
        <end position="47"/>
    </location>
</feature>
<proteinExistence type="predicted"/>
<dbReference type="GO" id="GO:0004519">
    <property type="term" value="F:endonuclease activity"/>
    <property type="evidence" value="ECO:0007669"/>
    <property type="project" value="InterPro"/>
</dbReference>
<reference evidence="2 3" key="1">
    <citation type="journal article" date="2014" name="Nature">
        <title>An environmental bacterial taxon with a large and distinct metabolic repertoire.</title>
        <authorList>
            <person name="Wilson M.C."/>
            <person name="Mori T."/>
            <person name="Ruckert C."/>
            <person name="Uria A.R."/>
            <person name="Helf M.J."/>
            <person name="Takada K."/>
            <person name="Gernert C."/>
            <person name="Steffens U.A."/>
            <person name="Heycke N."/>
            <person name="Schmitt S."/>
            <person name="Rinke C."/>
            <person name="Helfrich E.J."/>
            <person name="Brachmann A.O."/>
            <person name="Gurgui C."/>
            <person name="Wakimoto T."/>
            <person name="Kracht M."/>
            <person name="Crusemann M."/>
            <person name="Hentschel U."/>
            <person name="Abe I."/>
            <person name="Matsunaga S."/>
            <person name="Kalinowski J."/>
            <person name="Takeyama H."/>
            <person name="Piel J."/>
        </authorList>
    </citation>
    <scope>NUCLEOTIDE SEQUENCE [LARGE SCALE GENOMIC DNA]</scope>
    <source>
        <strain evidence="3">TSY2</strain>
    </source>
</reference>
<keyword evidence="3" id="KW-1185">Reference proteome</keyword>
<dbReference type="EMBL" id="AZHX01000349">
    <property type="protein sequence ID" value="ETX07882.1"/>
    <property type="molecule type" value="Genomic_DNA"/>
</dbReference>
<dbReference type="InterPro" id="IPR002711">
    <property type="entry name" value="HNH"/>
</dbReference>
<gene>
    <name evidence="2" type="ORF">ETSY2_08600</name>
</gene>
<dbReference type="Proteomes" id="UP000019140">
    <property type="component" value="Unassembled WGS sequence"/>
</dbReference>
<dbReference type="Gene3D" id="1.10.30.50">
    <property type="match status" value="1"/>
</dbReference>
<name>W4ME39_9BACT</name>
<protein>
    <recommendedName>
        <fullName evidence="1">HNH domain-containing protein</fullName>
    </recommendedName>
</protein>
<evidence type="ECO:0000313" key="3">
    <source>
        <dbReference type="Proteomes" id="UP000019140"/>
    </source>
</evidence>
<dbReference type="GO" id="GO:0003676">
    <property type="term" value="F:nucleic acid binding"/>
    <property type="evidence" value="ECO:0007669"/>
    <property type="project" value="InterPro"/>
</dbReference>